<organism evidence="7 8">
    <name type="scientific">Gelidibacter algens</name>
    <dbReference type="NCBI Taxonomy" id="49280"/>
    <lineage>
        <taxon>Bacteria</taxon>
        <taxon>Pseudomonadati</taxon>
        <taxon>Bacteroidota</taxon>
        <taxon>Flavobacteriia</taxon>
        <taxon>Flavobacteriales</taxon>
        <taxon>Flavobacteriaceae</taxon>
        <taxon>Gelidibacter</taxon>
    </lineage>
</organism>
<keyword evidence="3 6" id="KW-0812">Transmembrane</keyword>
<dbReference type="Gene3D" id="1.10.357.140">
    <property type="entry name" value="UbiA prenyltransferase"/>
    <property type="match status" value="1"/>
</dbReference>
<dbReference type="Proteomes" id="UP000248987">
    <property type="component" value="Unassembled WGS sequence"/>
</dbReference>
<dbReference type="GO" id="GO:0016020">
    <property type="term" value="C:membrane"/>
    <property type="evidence" value="ECO:0007669"/>
    <property type="project" value="UniProtKB-SubCell"/>
</dbReference>
<feature type="transmembrane region" description="Helical" evidence="6">
    <location>
        <begin position="43"/>
        <end position="68"/>
    </location>
</feature>
<dbReference type="CDD" id="cd13961">
    <property type="entry name" value="PT_UbiA_DGGGPS"/>
    <property type="match status" value="1"/>
</dbReference>
<dbReference type="Gene3D" id="1.20.120.1780">
    <property type="entry name" value="UbiA prenyltransferase"/>
    <property type="match status" value="1"/>
</dbReference>
<reference evidence="7 8" key="1">
    <citation type="submission" date="2018-06" db="EMBL/GenBank/DDBJ databases">
        <title>Genomic Encyclopedia of Archaeal and Bacterial Type Strains, Phase II (KMG-II): from individual species to whole genera.</title>
        <authorList>
            <person name="Goeker M."/>
        </authorList>
    </citation>
    <scope>NUCLEOTIDE SEQUENCE [LARGE SCALE GENOMIC DNA]</scope>
    <source>
        <strain evidence="7 8">DSM 12408</strain>
    </source>
</reference>
<feature type="transmembrane region" description="Helical" evidence="6">
    <location>
        <begin position="139"/>
        <end position="163"/>
    </location>
</feature>
<dbReference type="InterPro" id="IPR044878">
    <property type="entry name" value="UbiA_sf"/>
</dbReference>
<evidence type="ECO:0000256" key="2">
    <source>
        <dbReference type="ARBA" id="ARBA00022475"/>
    </source>
</evidence>
<evidence type="ECO:0000256" key="6">
    <source>
        <dbReference type="SAM" id="Phobius"/>
    </source>
</evidence>
<dbReference type="InterPro" id="IPR000537">
    <property type="entry name" value="UbiA_prenyltransferase"/>
</dbReference>
<evidence type="ECO:0000256" key="5">
    <source>
        <dbReference type="ARBA" id="ARBA00023136"/>
    </source>
</evidence>
<protein>
    <submittedName>
        <fullName evidence="7">4-hydroxybenzoate polyprenyltransferase</fullName>
    </submittedName>
</protein>
<accession>A0A327SEY3</accession>
<keyword evidence="7" id="KW-0808">Transferase</keyword>
<dbReference type="AlphaFoldDB" id="A0A327SEY3"/>
<comment type="subcellular location">
    <subcellularLocation>
        <location evidence="1">Membrane</location>
        <topology evidence="1">Multi-pass membrane protein</topology>
    </subcellularLocation>
</comment>
<dbReference type="PANTHER" id="PTHR42723">
    <property type="entry name" value="CHLOROPHYLL SYNTHASE"/>
    <property type="match status" value="1"/>
</dbReference>
<feature type="transmembrane region" description="Helical" evidence="6">
    <location>
        <begin position="227"/>
        <end position="248"/>
    </location>
</feature>
<comment type="caution">
    <text evidence="7">The sequence shown here is derived from an EMBL/GenBank/DDBJ whole genome shotgun (WGS) entry which is preliminary data.</text>
</comment>
<feature type="transmembrane region" description="Helical" evidence="6">
    <location>
        <begin position="89"/>
        <end position="109"/>
    </location>
</feature>
<evidence type="ECO:0000256" key="4">
    <source>
        <dbReference type="ARBA" id="ARBA00022989"/>
    </source>
</evidence>
<feature type="transmembrane region" description="Helical" evidence="6">
    <location>
        <begin position="175"/>
        <end position="194"/>
    </location>
</feature>
<keyword evidence="2" id="KW-1003">Cell membrane</keyword>
<dbReference type="RefSeq" id="WP_083993993.1">
    <property type="nucleotide sequence ID" value="NZ_LZRN01000045.1"/>
</dbReference>
<evidence type="ECO:0000256" key="3">
    <source>
        <dbReference type="ARBA" id="ARBA00022692"/>
    </source>
</evidence>
<dbReference type="NCBIfam" id="NF009512">
    <property type="entry name" value="PRK12872.1-1"/>
    <property type="match status" value="1"/>
</dbReference>
<keyword evidence="5 6" id="KW-0472">Membrane</keyword>
<dbReference type="EMBL" id="QLLQ01000001">
    <property type="protein sequence ID" value="RAJ27620.1"/>
    <property type="molecule type" value="Genomic_DNA"/>
</dbReference>
<dbReference type="GO" id="GO:0016765">
    <property type="term" value="F:transferase activity, transferring alkyl or aryl (other than methyl) groups"/>
    <property type="evidence" value="ECO:0007669"/>
    <property type="project" value="InterPro"/>
</dbReference>
<gene>
    <name evidence="7" type="ORF">LX77_00193</name>
</gene>
<keyword evidence="8" id="KW-1185">Reference proteome</keyword>
<dbReference type="PANTHER" id="PTHR42723:SF1">
    <property type="entry name" value="CHLOROPHYLL SYNTHASE, CHLOROPLASTIC"/>
    <property type="match status" value="1"/>
</dbReference>
<proteinExistence type="predicted"/>
<dbReference type="Pfam" id="PF01040">
    <property type="entry name" value="UbiA"/>
    <property type="match status" value="1"/>
</dbReference>
<feature type="transmembrane region" description="Helical" evidence="6">
    <location>
        <begin position="286"/>
        <end position="305"/>
    </location>
</feature>
<keyword evidence="4 6" id="KW-1133">Transmembrane helix</keyword>
<evidence type="ECO:0000256" key="1">
    <source>
        <dbReference type="ARBA" id="ARBA00004141"/>
    </source>
</evidence>
<evidence type="ECO:0000313" key="8">
    <source>
        <dbReference type="Proteomes" id="UP000248987"/>
    </source>
</evidence>
<feature type="transmembrane region" description="Helical" evidence="6">
    <location>
        <begin position="254"/>
        <end position="274"/>
    </location>
</feature>
<dbReference type="InterPro" id="IPR050475">
    <property type="entry name" value="Prenyltransferase_related"/>
</dbReference>
<dbReference type="OrthoDB" id="9811562at2"/>
<sequence>MNILNLIRWKNLLMIAFVQLLIKYALFEPFLNTTALTTTLNDFGFGLLMLSTLCIAAAGNIINDIYDIETDVINRPSKVIVGTSISEKTAYTLFIIFNVIGVLLGFYLSHLVGRSGFFAIFVGISALLYVYTSYLKQTLLLGNIVVSVMVALSILIVGIFELIPVITTQNQATQLTFFKILLDYALFAFLINLVREIIKDLEDVDGDYKASMNTIPIVIGRERASKVAFVLALVPLFGSIYYVATYLFTYEIFIGYFLVAIIAPLIYIAIRTFSAKSKKHYHHISNMLKLVMLLGMLSLLLYPIVLK</sequence>
<evidence type="ECO:0000313" key="7">
    <source>
        <dbReference type="EMBL" id="RAJ27620.1"/>
    </source>
</evidence>
<name>A0A327SEY3_9FLAO</name>
<feature type="transmembrane region" description="Helical" evidence="6">
    <location>
        <begin position="115"/>
        <end position="132"/>
    </location>
</feature>